<comment type="caution">
    <text evidence="10">The sequence shown here is derived from an EMBL/GenBank/DDBJ whole genome shotgun (WGS) entry which is preliminary data.</text>
</comment>
<dbReference type="SUPFAM" id="SSF50447">
    <property type="entry name" value="Translation proteins"/>
    <property type="match status" value="1"/>
</dbReference>
<evidence type="ECO:0000256" key="9">
    <source>
        <dbReference type="SAM" id="MobiDB-lite"/>
    </source>
</evidence>
<dbReference type="GO" id="GO:0019843">
    <property type="term" value="F:rRNA binding"/>
    <property type="evidence" value="ECO:0007669"/>
    <property type="project" value="UniProtKB-KW"/>
</dbReference>
<dbReference type="EMBL" id="MFZT01000047">
    <property type="protein sequence ID" value="OGK29471.1"/>
    <property type="molecule type" value="Genomic_DNA"/>
</dbReference>
<keyword evidence="5 7" id="KW-0687">Ribonucleoprotein</keyword>
<evidence type="ECO:0000256" key="1">
    <source>
        <dbReference type="ARBA" id="ARBA00006540"/>
    </source>
</evidence>
<feature type="region of interest" description="Disordered" evidence="9">
    <location>
        <begin position="154"/>
        <end position="181"/>
    </location>
</feature>
<dbReference type="AlphaFoldDB" id="A0A1F7HDY0"/>
<evidence type="ECO:0000256" key="2">
    <source>
        <dbReference type="ARBA" id="ARBA00022730"/>
    </source>
</evidence>
<dbReference type="Gene3D" id="2.40.30.10">
    <property type="entry name" value="Translation factors"/>
    <property type="match status" value="1"/>
</dbReference>
<proteinExistence type="inferred from homology"/>
<dbReference type="InterPro" id="IPR019927">
    <property type="entry name" value="Ribosomal_uL3_bac/org-type"/>
</dbReference>
<keyword evidence="4 7" id="KW-0689">Ribosomal protein</keyword>
<sequence length="262" mass="27996">MDQGLGPQSGVFFFEMIAKGILGTKGSIQQSFTKEGVRIPVTEIHTSPCYITAIKTADNDGYWSIQLGLCEMKKIKKTRLGVSKKAGIKAPLRFLREIRFIDAQSVDKGLKVRNITFTPGLEIKANALFTVGDVVDVTGTSKGKGFQGVVARHGFAGGPRTHGQSDRERAPGSIGSGTTPGRVYKGKKMAGKTGNETVTVRKLSVVEVGDNFLKVKGIVPGGINGLLIVKSGSPVQESQTDLPDTQTVEDLQTDVHVDSNSH</sequence>
<reference evidence="10 11" key="1">
    <citation type="journal article" date="2016" name="Nat. Commun.">
        <title>Thousands of microbial genomes shed light on interconnected biogeochemical processes in an aquifer system.</title>
        <authorList>
            <person name="Anantharaman K."/>
            <person name="Brown C.T."/>
            <person name="Hug L.A."/>
            <person name="Sharon I."/>
            <person name="Castelle C.J."/>
            <person name="Probst A.J."/>
            <person name="Thomas B.C."/>
            <person name="Singh A."/>
            <person name="Wilkins M.J."/>
            <person name="Karaoz U."/>
            <person name="Brodie E.L."/>
            <person name="Williams K.H."/>
            <person name="Hubbard S.S."/>
            <person name="Banfield J.F."/>
        </authorList>
    </citation>
    <scope>NUCLEOTIDE SEQUENCE [LARGE SCALE GENOMIC DNA]</scope>
</reference>
<evidence type="ECO:0000256" key="3">
    <source>
        <dbReference type="ARBA" id="ARBA00022884"/>
    </source>
</evidence>
<evidence type="ECO:0000256" key="7">
    <source>
        <dbReference type="RuleBase" id="RU003905"/>
    </source>
</evidence>
<comment type="subunit">
    <text evidence="8">Part of the 50S ribosomal subunit. Forms a cluster with proteins L14 and L19.</text>
</comment>
<evidence type="ECO:0000256" key="6">
    <source>
        <dbReference type="NCBIfam" id="TIGR03625"/>
    </source>
</evidence>
<name>A0A1F7HDY0_9BACT</name>
<dbReference type="Pfam" id="PF00297">
    <property type="entry name" value="Ribosomal_L3"/>
    <property type="match status" value="1"/>
</dbReference>
<keyword evidence="3 8" id="KW-0694">RNA-binding</keyword>
<dbReference type="InterPro" id="IPR019926">
    <property type="entry name" value="Ribosomal_uL3_CS"/>
</dbReference>
<dbReference type="InterPro" id="IPR009000">
    <property type="entry name" value="Transl_B-barrel_sf"/>
</dbReference>
<comment type="function">
    <text evidence="8">One of the primary rRNA binding proteins, it binds directly near the 3'-end of the 23S rRNA, where it nucleates assembly of the 50S subunit.</text>
</comment>
<dbReference type="FunFam" id="2.40.30.10:FF:000004">
    <property type="entry name" value="50S ribosomal protein L3"/>
    <property type="match status" value="1"/>
</dbReference>
<evidence type="ECO:0000256" key="5">
    <source>
        <dbReference type="ARBA" id="ARBA00023274"/>
    </source>
</evidence>
<dbReference type="GO" id="GO:0003735">
    <property type="term" value="F:structural constituent of ribosome"/>
    <property type="evidence" value="ECO:0007669"/>
    <property type="project" value="UniProtKB-UniRule"/>
</dbReference>
<dbReference type="InterPro" id="IPR000597">
    <property type="entry name" value="Ribosomal_uL3"/>
</dbReference>
<dbReference type="PANTHER" id="PTHR11229">
    <property type="entry name" value="50S RIBOSOMAL PROTEIN L3"/>
    <property type="match status" value="1"/>
</dbReference>
<protein>
    <recommendedName>
        <fullName evidence="6 8">50S ribosomal protein L3</fullName>
    </recommendedName>
</protein>
<dbReference type="Proteomes" id="UP000178098">
    <property type="component" value="Unassembled WGS sequence"/>
</dbReference>
<dbReference type="GO" id="GO:0006412">
    <property type="term" value="P:translation"/>
    <property type="evidence" value="ECO:0007669"/>
    <property type="project" value="UniProtKB-UniRule"/>
</dbReference>
<evidence type="ECO:0000313" key="11">
    <source>
        <dbReference type="Proteomes" id="UP000178098"/>
    </source>
</evidence>
<dbReference type="GO" id="GO:0022625">
    <property type="term" value="C:cytosolic large ribosomal subunit"/>
    <property type="evidence" value="ECO:0007669"/>
    <property type="project" value="TreeGrafter"/>
</dbReference>
<dbReference type="PANTHER" id="PTHR11229:SF16">
    <property type="entry name" value="LARGE RIBOSOMAL SUBUNIT PROTEIN UL3C"/>
    <property type="match status" value="1"/>
</dbReference>
<evidence type="ECO:0000256" key="8">
    <source>
        <dbReference type="RuleBase" id="RU003906"/>
    </source>
</evidence>
<evidence type="ECO:0000256" key="4">
    <source>
        <dbReference type="ARBA" id="ARBA00022980"/>
    </source>
</evidence>
<gene>
    <name evidence="10" type="ORF">A3D08_02090</name>
</gene>
<comment type="similarity">
    <text evidence="1 7">Belongs to the universal ribosomal protein uL3 family.</text>
</comment>
<organism evidence="10 11">
    <name type="scientific">Candidatus Roizmanbacteria bacterium RIFCSPHIGHO2_02_FULL_43_11</name>
    <dbReference type="NCBI Taxonomy" id="1802043"/>
    <lineage>
        <taxon>Bacteria</taxon>
        <taxon>Candidatus Roizmaniibacteriota</taxon>
    </lineage>
</organism>
<accession>A0A1F7HDY0</accession>
<dbReference type="PROSITE" id="PS00474">
    <property type="entry name" value="RIBOSOMAL_L3"/>
    <property type="match status" value="1"/>
</dbReference>
<dbReference type="Gene3D" id="3.30.160.810">
    <property type="match status" value="1"/>
</dbReference>
<dbReference type="NCBIfam" id="TIGR03625">
    <property type="entry name" value="L3_bact"/>
    <property type="match status" value="1"/>
</dbReference>
<keyword evidence="2 8" id="KW-0699">rRNA-binding</keyword>
<evidence type="ECO:0000313" key="10">
    <source>
        <dbReference type="EMBL" id="OGK29471.1"/>
    </source>
</evidence>